<dbReference type="KEGG" id="sry:M621_23105"/>
<sequence length="61" mass="6799">MSNLIERTPLTPDELAFQCLALTHAALYSTDSAVREALLFILLDKADSLYEMLPVQEAHHA</sequence>
<gene>
    <name evidence="1" type="ORF">M621_23105</name>
</gene>
<dbReference type="PATRIC" id="fig|1348660.3.peg.4525"/>
<organism evidence="1 2">
    <name type="scientific">Serratia plymuthica S13</name>
    <dbReference type="NCBI Taxonomy" id="1348660"/>
    <lineage>
        <taxon>Bacteria</taxon>
        <taxon>Pseudomonadati</taxon>
        <taxon>Pseudomonadota</taxon>
        <taxon>Gammaproteobacteria</taxon>
        <taxon>Enterobacterales</taxon>
        <taxon>Yersiniaceae</taxon>
        <taxon>Serratia</taxon>
    </lineage>
</organism>
<dbReference type="EMBL" id="CP006566">
    <property type="protein sequence ID" value="AGP47400.1"/>
    <property type="molecule type" value="Genomic_DNA"/>
</dbReference>
<name>S4YSY0_SERPL</name>
<dbReference type="RefSeq" id="WP_020439888.1">
    <property type="nucleotide sequence ID" value="NC_021659.1"/>
</dbReference>
<accession>S4YSY0</accession>
<protein>
    <submittedName>
        <fullName evidence="1">Uncharacterized protein</fullName>
    </submittedName>
</protein>
<evidence type="ECO:0000313" key="2">
    <source>
        <dbReference type="Proteomes" id="UP000014900"/>
    </source>
</evidence>
<reference evidence="1 2" key="1">
    <citation type="journal article" date="2013" name="Genome Announc.">
        <title>Genome Sequence of Serratia plymuthica Strain S13, an Endophyte with Germination- and Plant-Growth-Promoting Activity from the Flower of Styrian Oil Pumpkin.</title>
        <authorList>
            <person name="Muller H."/>
            <person name="Furnkranz M."/>
            <person name="Grube M."/>
            <person name="Berg G."/>
        </authorList>
    </citation>
    <scope>NUCLEOTIDE SEQUENCE [LARGE SCALE GENOMIC DNA]</scope>
    <source>
        <strain evidence="1">S13</strain>
    </source>
</reference>
<proteinExistence type="predicted"/>
<dbReference type="AlphaFoldDB" id="S4YSY0"/>
<dbReference type="Proteomes" id="UP000014900">
    <property type="component" value="Chromosome"/>
</dbReference>
<dbReference type="HOGENOM" id="CLU_2920198_0_0_6"/>
<evidence type="ECO:0000313" key="1">
    <source>
        <dbReference type="EMBL" id="AGP47400.1"/>
    </source>
</evidence>